<feature type="region of interest" description="Disordered" evidence="1">
    <location>
        <begin position="485"/>
        <end position="515"/>
    </location>
</feature>
<gene>
    <name evidence="3" type="ORF">IC006_0269</name>
</gene>
<feature type="transmembrane region" description="Helical" evidence="2">
    <location>
        <begin position="521"/>
        <end position="542"/>
    </location>
</feature>
<protein>
    <recommendedName>
        <fullName evidence="5">Thermopsin</fullName>
    </recommendedName>
</protein>
<proteinExistence type="predicted"/>
<dbReference type="GeneID" id="41714154"/>
<evidence type="ECO:0000256" key="1">
    <source>
        <dbReference type="SAM" id="MobiDB-lite"/>
    </source>
</evidence>
<organism evidence="3 4">
    <name type="scientific">Sulfuracidifex tepidarius</name>
    <dbReference type="NCBI Taxonomy" id="1294262"/>
    <lineage>
        <taxon>Archaea</taxon>
        <taxon>Thermoproteota</taxon>
        <taxon>Thermoprotei</taxon>
        <taxon>Sulfolobales</taxon>
        <taxon>Sulfolobaceae</taxon>
        <taxon>Sulfuracidifex</taxon>
    </lineage>
</organism>
<dbReference type="KEGG" id="step:IC006_0269"/>
<dbReference type="RefSeq" id="WP_054846662.1">
    <property type="nucleotide sequence ID" value="NZ_AP018929.1"/>
</dbReference>
<sequence length="544" mass="58857">MNFKRLASIVLSFLVLLSFVFFVPTVGSQGMNGAQAHVYYSSYTVELHSSSSPIGGFETLRITNSTFNGTVKGEFTVQEQSTTYILHTGSLKEYKGVLNVTLGTNGTVYVSSPAPIMEVKVTSGSQQEIAWAGTPSTKIEGYAYINGSGEVELIFLNGTETTSESFNVSVGGKETYNIDVYLNVPSFQVKETNTREVGVNIQGFERYHEGEFAYVNSSVEIKANNSPFSVSTSYFDGMEVPSMIWRAMVMNSFSGLGQYNASFMTVEFFGVNGTEAGMVKSTYVSNQVGLGGGLGHFGVQNSMEHSRLLIVQFEGVHVAQGKSFLVEVDGMPLMVQYDNGNVSTTAYVNMTHQVHRGALVEVFLNGTHFVFVNSSNVTTVQQVKATVKHTVINVNSTQRGAIEADINFTSYAVFNFSVANSSFVIYKNVSGHLVLLNSKDYFIIDGNVTVFSDPAQQYYLVYTSYNSGLSAQSINASSSSTSSLSTSTQSTGTSSQQSTSLQSSSPSSQTPQATSTPQTNYAIYIVAIIVVIVVAIGIAYLLRR</sequence>
<dbReference type="AlphaFoldDB" id="A0A510DS54"/>
<name>A0A510DS54_9CREN</name>
<keyword evidence="4" id="KW-1185">Reference proteome</keyword>
<keyword evidence="2" id="KW-0472">Membrane</keyword>
<dbReference type="STRING" id="1294262.GCA_001316085_02728"/>
<dbReference type="OrthoDB" id="34629at2157"/>
<evidence type="ECO:0000256" key="2">
    <source>
        <dbReference type="SAM" id="Phobius"/>
    </source>
</evidence>
<evidence type="ECO:0000313" key="4">
    <source>
        <dbReference type="Proteomes" id="UP000322983"/>
    </source>
</evidence>
<accession>A0A510DS54</accession>
<dbReference type="EMBL" id="AP018929">
    <property type="protein sequence ID" value="BBG22985.1"/>
    <property type="molecule type" value="Genomic_DNA"/>
</dbReference>
<dbReference type="Proteomes" id="UP000322983">
    <property type="component" value="Chromosome"/>
</dbReference>
<evidence type="ECO:0000313" key="3">
    <source>
        <dbReference type="EMBL" id="BBG22985.1"/>
    </source>
</evidence>
<keyword evidence="2" id="KW-1133">Transmembrane helix</keyword>
<evidence type="ECO:0008006" key="5">
    <source>
        <dbReference type="Google" id="ProtNLM"/>
    </source>
</evidence>
<reference evidence="3 4" key="1">
    <citation type="journal article" date="2020" name="Int. J. Syst. Evol. Microbiol.">
        <title>Sulfuracidifex tepidarius gen. nov., sp. nov. and transfer of Sulfolobus metallicus Huber and Stetter 1992 to the genus Sulfuracidifex as Sulfuracidifex metallicus comb. nov.</title>
        <authorList>
            <person name="Itoh T."/>
            <person name="Miura T."/>
            <person name="Sakai H.D."/>
            <person name="Kato S."/>
            <person name="Ohkuma M."/>
            <person name="Takashina T."/>
        </authorList>
    </citation>
    <scope>NUCLEOTIDE SEQUENCE [LARGE SCALE GENOMIC DNA]</scope>
    <source>
        <strain evidence="3 4">IC-006</strain>
    </source>
</reference>
<keyword evidence="2" id="KW-0812">Transmembrane</keyword>